<dbReference type="AlphaFoldDB" id="A0A7C8VFW5"/>
<protein>
    <submittedName>
        <fullName evidence="1">Uncharacterized protein</fullName>
    </submittedName>
</protein>
<evidence type="ECO:0000313" key="2">
    <source>
        <dbReference type="Proteomes" id="UP000474640"/>
    </source>
</evidence>
<name>A0A7C8VFW5_ORBOL</name>
<evidence type="ECO:0000313" key="1">
    <source>
        <dbReference type="EMBL" id="KAF3290886.1"/>
    </source>
</evidence>
<accession>A0A7C8VFW5</accession>
<dbReference type="Proteomes" id="UP000474640">
    <property type="component" value="Unassembled WGS sequence"/>
</dbReference>
<dbReference type="EMBL" id="JAABOJ010000001">
    <property type="protein sequence ID" value="KAF3290886.1"/>
    <property type="molecule type" value="Genomic_DNA"/>
</dbReference>
<sequence>MQNAVANVIENCQVNTRRGETLFQGMNALVCRIVKKETPEITITMIPFQRNIQLTVDRLQVPTIPNNIVTDDQLVDYVWANENLRKEILAQYNYVTEHESGKNTKDDTIIGRGAKYNDNFIQDIDSKHKKH</sequence>
<comment type="caution">
    <text evidence="1">The sequence shown here is derived from an EMBL/GenBank/DDBJ whole genome shotgun (WGS) entry which is preliminary data.</text>
</comment>
<reference evidence="1 2" key="1">
    <citation type="submission" date="2020-01" db="EMBL/GenBank/DDBJ databases">
        <authorList>
            <person name="Palmer J.M."/>
        </authorList>
    </citation>
    <scope>NUCLEOTIDE SEQUENCE [LARGE SCALE GENOMIC DNA]</scope>
    <source>
        <strain evidence="1 2">TWF970</strain>
    </source>
</reference>
<gene>
    <name evidence="1" type="ORF">TWF970_000147</name>
</gene>
<dbReference type="OrthoDB" id="10375774at2759"/>
<organism evidence="1 2">
    <name type="scientific">Orbilia oligospora</name>
    <name type="common">Nematode-trapping fungus</name>
    <name type="synonym">Arthrobotrys oligospora</name>
    <dbReference type="NCBI Taxonomy" id="2813651"/>
    <lineage>
        <taxon>Eukaryota</taxon>
        <taxon>Fungi</taxon>
        <taxon>Dikarya</taxon>
        <taxon>Ascomycota</taxon>
        <taxon>Pezizomycotina</taxon>
        <taxon>Orbiliomycetes</taxon>
        <taxon>Orbiliales</taxon>
        <taxon>Orbiliaceae</taxon>
        <taxon>Orbilia</taxon>
    </lineage>
</organism>
<proteinExistence type="predicted"/>